<gene>
    <name evidence="4" type="ORF">D0433_00545</name>
    <name evidence="3" type="ORF">D0433_01540</name>
</gene>
<evidence type="ECO:0000313" key="3">
    <source>
        <dbReference type="EMBL" id="RFM25328.1"/>
    </source>
</evidence>
<dbReference type="EMBL" id="PHFL01000001">
    <property type="protein sequence ID" value="RFM25551.1"/>
    <property type="molecule type" value="Genomic_DNA"/>
</dbReference>
<dbReference type="PROSITE" id="PS50937">
    <property type="entry name" value="HTH_MERR_2"/>
    <property type="match status" value="1"/>
</dbReference>
<comment type="caution">
    <text evidence="3">The sequence shown here is derived from an EMBL/GenBank/DDBJ whole genome shotgun (WGS) entry which is preliminary data.</text>
</comment>
<dbReference type="Pfam" id="PF13411">
    <property type="entry name" value="MerR_1"/>
    <property type="match status" value="1"/>
</dbReference>
<evidence type="ECO:0000313" key="4">
    <source>
        <dbReference type="EMBL" id="RFM25551.1"/>
    </source>
</evidence>
<dbReference type="InterPro" id="IPR000551">
    <property type="entry name" value="MerR-type_HTH_dom"/>
</dbReference>
<accession>A0A395M543</accession>
<keyword evidence="1" id="KW-0238">DNA-binding</keyword>
<dbReference type="PANTHER" id="PTHR30204">
    <property type="entry name" value="REDOX-CYCLING DRUG-SENSING TRANSCRIPTIONAL ACTIVATOR SOXR"/>
    <property type="match status" value="1"/>
</dbReference>
<sequence>MKTFETKKLYYSIGEVSKITSVPAYLLRNWENEFPQLSPSRNAKGNRIYTYKDIAVVLAIKKLIYEDGYTVEKARAMMQGYTAPNDVIKETKELLSRQSPPLKLPAKHNERQRQTLLEIRAVIEELLERLG</sequence>
<evidence type="ECO:0000256" key="1">
    <source>
        <dbReference type="ARBA" id="ARBA00023125"/>
    </source>
</evidence>
<protein>
    <submittedName>
        <fullName evidence="3">MerR family transcriptional regulator</fullName>
    </submittedName>
</protein>
<dbReference type="InterPro" id="IPR047057">
    <property type="entry name" value="MerR_fam"/>
</dbReference>
<dbReference type="SMART" id="SM00422">
    <property type="entry name" value="HTH_MERR"/>
    <property type="match status" value="1"/>
</dbReference>
<dbReference type="Gene3D" id="1.10.1660.10">
    <property type="match status" value="1"/>
</dbReference>
<name>A0A395M543_9BACT</name>
<dbReference type="SUPFAM" id="SSF46955">
    <property type="entry name" value="Putative DNA-binding domain"/>
    <property type="match status" value="1"/>
</dbReference>
<evidence type="ECO:0000259" key="2">
    <source>
        <dbReference type="PROSITE" id="PS50937"/>
    </source>
</evidence>
<dbReference type="GO" id="GO:0003700">
    <property type="term" value="F:DNA-binding transcription factor activity"/>
    <property type="evidence" value="ECO:0007669"/>
    <property type="project" value="InterPro"/>
</dbReference>
<dbReference type="Proteomes" id="UP000266389">
    <property type="component" value="Unassembled WGS sequence"/>
</dbReference>
<dbReference type="AlphaFoldDB" id="A0A395M543"/>
<feature type="domain" description="HTH merR-type" evidence="2">
    <location>
        <begin position="10"/>
        <end position="80"/>
    </location>
</feature>
<dbReference type="InterPro" id="IPR009061">
    <property type="entry name" value="DNA-bd_dom_put_sf"/>
</dbReference>
<proteinExistence type="predicted"/>
<dbReference type="EMBL" id="PHFL01000007">
    <property type="protein sequence ID" value="RFM25328.1"/>
    <property type="molecule type" value="Genomic_DNA"/>
</dbReference>
<dbReference type="GO" id="GO:0003677">
    <property type="term" value="F:DNA binding"/>
    <property type="evidence" value="ECO:0007669"/>
    <property type="project" value="UniProtKB-KW"/>
</dbReference>
<organism evidence="3 5">
    <name type="scientific">Candidatus Thermochlorobacter aerophilus</name>
    <dbReference type="NCBI Taxonomy" id="1868324"/>
    <lineage>
        <taxon>Bacteria</taxon>
        <taxon>Pseudomonadati</taxon>
        <taxon>Chlorobiota</taxon>
        <taxon>Chlorobiia</taxon>
        <taxon>Chlorobiales</taxon>
        <taxon>Candidatus Thermochlorobacteriaceae</taxon>
        <taxon>Candidatus Thermochlorobacter</taxon>
    </lineage>
</organism>
<reference evidence="3" key="2">
    <citation type="submission" date="2017-08" db="EMBL/GenBank/DDBJ databases">
        <authorList>
            <person name="de Groot N.N."/>
        </authorList>
    </citation>
    <scope>NUCLEOTIDE SEQUENCE</scope>
    <source>
        <strain evidence="3">OS</strain>
    </source>
</reference>
<dbReference type="PANTHER" id="PTHR30204:SF15">
    <property type="entry name" value="BLL5018 PROTEIN"/>
    <property type="match status" value="1"/>
</dbReference>
<evidence type="ECO:0000313" key="5">
    <source>
        <dbReference type="Proteomes" id="UP000266389"/>
    </source>
</evidence>
<reference evidence="3 5" key="1">
    <citation type="journal article" date="2011" name="ISME J.">
        <title>Community ecology of hot spring cyanobacterial mats: predominant populations and their functional potential.</title>
        <authorList>
            <person name="Klatt C.G."/>
            <person name="Wood J.M."/>
            <person name="Rusch D.B."/>
            <person name="Bateson M.M."/>
            <person name="Hamamura N."/>
            <person name="Heidelberg J.F."/>
            <person name="Grossman A.R."/>
            <person name="Bhaya D."/>
            <person name="Cohan F.M."/>
            <person name="Kuhl M."/>
            <person name="Bryant D.A."/>
            <person name="Ward D.M."/>
        </authorList>
    </citation>
    <scope>NUCLEOTIDE SEQUENCE [LARGE SCALE GENOMIC DNA]</scope>
    <source>
        <strain evidence="3">OS</strain>
    </source>
</reference>